<dbReference type="EMBL" id="JANBVN010000119">
    <property type="protein sequence ID" value="KAJ9142811.1"/>
    <property type="molecule type" value="Genomic_DNA"/>
</dbReference>
<protein>
    <submittedName>
        <fullName evidence="6">Peroxisomal biogenesis factor 11</fullName>
    </submittedName>
</protein>
<reference evidence="6" key="1">
    <citation type="submission" date="2022-07" db="EMBL/GenBank/DDBJ databases">
        <title>Fungi with potential for degradation of polypropylene.</title>
        <authorList>
            <person name="Gostincar C."/>
        </authorList>
    </citation>
    <scope>NUCLEOTIDE SEQUENCE</scope>
    <source>
        <strain evidence="6">EXF-13287</strain>
    </source>
</reference>
<dbReference type="Proteomes" id="UP001174691">
    <property type="component" value="Unassembled WGS sequence"/>
</dbReference>
<keyword evidence="1" id="KW-0962">Peroxisome biogenesis</keyword>
<evidence type="ECO:0000256" key="3">
    <source>
        <dbReference type="ARBA" id="ARBA00023140"/>
    </source>
</evidence>
<evidence type="ECO:0000313" key="7">
    <source>
        <dbReference type="Proteomes" id="UP001174691"/>
    </source>
</evidence>
<keyword evidence="5" id="KW-0812">Transmembrane</keyword>
<name>A0AA38RJC5_9PEZI</name>
<gene>
    <name evidence="6" type="ORF">NKR19_g7117</name>
</gene>
<dbReference type="AlphaFoldDB" id="A0AA38RJC5"/>
<comment type="caution">
    <text evidence="6">The sequence shown here is derived from an EMBL/GenBank/DDBJ whole genome shotgun (WGS) entry which is preliminary data.</text>
</comment>
<dbReference type="GO" id="GO:0005778">
    <property type="term" value="C:peroxisomal membrane"/>
    <property type="evidence" value="ECO:0007669"/>
    <property type="project" value="UniProtKB-SubCell"/>
</dbReference>
<accession>A0AA38RJC5</accession>
<sequence length="280" mass="30783">MIDQVVSFTTDSVGLERIFRFFQAIFQIIASYPAVFGLFLTALDFSTATQHAPAATLSILLALRQRMNLARRFFRLFRFVESFHAAQKLYTGISTSSRAGEKEKSESTSAQPEAWLDVFARTFNGMYLLLDAPAIVSELKIEGLQLWSPETDGLVMIEAQRFWLFALACGALSSFLKMQRLRKATPVKLPASSETVTEKGNDTVAASEKEQAVKSQELVRAKQIRGFARSVAANSLDIVLPGAMIGWIDASPGTVGLAMLVTTVLTGMDAWERCGREVPG</sequence>
<keyword evidence="5" id="KW-1133">Transmembrane helix</keyword>
<evidence type="ECO:0000313" key="6">
    <source>
        <dbReference type="EMBL" id="KAJ9142811.1"/>
    </source>
</evidence>
<keyword evidence="2 5" id="KW-0472">Membrane</keyword>
<dbReference type="InterPro" id="IPR008733">
    <property type="entry name" value="PEX11"/>
</dbReference>
<dbReference type="GO" id="GO:0016559">
    <property type="term" value="P:peroxisome fission"/>
    <property type="evidence" value="ECO:0007669"/>
    <property type="project" value="InterPro"/>
</dbReference>
<dbReference type="PANTHER" id="PTHR12652:SF23">
    <property type="entry name" value="MICROBODY (PEROXISOME) PROLIFERATION PROTEIN PEROXIN 11B (EUROFUNG)"/>
    <property type="match status" value="1"/>
</dbReference>
<keyword evidence="7" id="KW-1185">Reference proteome</keyword>
<organism evidence="6 7">
    <name type="scientific">Coniochaeta hoffmannii</name>
    <dbReference type="NCBI Taxonomy" id="91930"/>
    <lineage>
        <taxon>Eukaryota</taxon>
        <taxon>Fungi</taxon>
        <taxon>Dikarya</taxon>
        <taxon>Ascomycota</taxon>
        <taxon>Pezizomycotina</taxon>
        <taxon>Sordariomycetes</taxon>
        <taxon>Sordariomycetidae</taxon>
        <taxon>Coniochaetales</taxon>
        <taxon>Coniochaetaceae</taxon>
        <taxon>Coniochaeta</taxon>
    </lineage>
</organism>
<dbReference type="Pfam" id="PF05648">
    <property type="entry name" value="PEX11"/>
    <property type="match status" value="1"/>
</dbReference>
<proteinExistence type="predicted"/>
<evidence type="ECO:0000256" key="1">
    <source>
        <dbReference type="ARBA" id="ARBA00022593"/>
    </source>
</evidence>
<evidence type="ECO:0000256" key="2">
    <source>
        <dbReference type="ARBA" id="ARBA00023136"/>
    </source>
</evidence>
<feature type="transmembrane region" description="Helical" evidence="5">
    <location>
        <begin position="21"/>
        <end position="43"/>
    </location>
</feature>
<comment type="subcellular location">
    <subcellularLocation>
        <location evidence="4">Peroxisome membrane</location>
    </subcellularLocation>
</comment>
<keyword evidence="3" id="KW-0576">Peroxisome</keyword>
<evidence type="ECO:0000256" key="5">
    <source>
        <dbReference type="SAM" id="Phobius"/>
    </source>
</evidence>
<dbReference type="PANTHER" id="PTHR12652">
    <property type="entry name" value="PEROXISOMAL BIOGENESIS FACTOR 11"/>
    <property type="match status" value="1"/>
</dbReference>
<evidence type="ECO:0000256" key="4">
    <source>
        <dbReference type="ARBA" id="ARBA00046271"/>
    </source>
</evidence>